<reference evidence="2" key="1">
    <citation type="submission" date="2021-10" db="EMBL/GenBank/DDBJ databases">
        <title>Roseicella aerolatum sp. nov., isolated from aerosols of e-waste dismantling site.</title>
        <authorList>
            <person name="Qin T."/>
        </authorList>
    </citation>
    <scope>NUCLEOTIDE SEQUENCE</scope>
    <source>
        <strain evidence="2">GB24</strain>
    </source>
</reference>
<protein>
    <submittedName>
        <fullName evidence="2">Uncharacterized protein</fullName>
    </submittedName>
</protein>
<dbReference type="RefSeq" id="WP_226611337.1">
    <property type="nucleotide sequence ID" value="NZ_JAJAQI010000034.1"/>
</dbReference>
<evidence type="ECO:0000313" key="3">
    <source>
        <dbReference type="Proteomes" id="UP001139311"/>
    </source>
</evidence>
<organism evidence="2 3">
    <name type="scientific">Roseicella aerolata</name>
    <dbReference type="NCBI Taxonomy" id="2883479"/>
    <lineage>
        <taxon>Bacteria</taxon>
        <taxon>Pseudomonadati</taxon>
        <taxon>Pseudomonadota</taxon>
        <taxon>Alphaproteobacteria</taxon>
        <taxon>Acetobacterales</taxon>
        <taxon>Roseomonadaceae</taxon>
        <taxon>Roseicella</taxon>
    </lineage>
</organism>
<evidence type="ECO:0000313" key="2">
    <source>
        <dbReference type="EMBL" id="MCB4823973.1"/>
    </source>
</evidence>
<comment type="caution">
    <text evidence="2">The sequence shown here is derived from an EMBL/GenBank/DDBJ whole genome shotgun (WGS) entry which is preliminary data.</text>
</comment>
<dbReference type="EMBL" id="JAJAQI010000034">
    <property type="protein sequence ID" value="MCB4823973.1"/>
    <property type="molecule type" value="Genomic_DNA"/>
</dbReference>
<dbReference type="Proteomes" id="UP001139311">
    <property type="component" value="Unassembled WGS sequence"/>
</dbReference>
<sequence length="111" mass="11639">MPACIPAVAEDGESPDACRSTPLTVRAGSSGRSARLAMTPHAKPAADGSPVQQQIRLDPSMRRCRGMGGSGMACPRDRELPRLVSAARRVAIRRTTMSRAMGIPLISSPAA</sequence>
<keyword evidence="3" id="KW-1185">Reference proteome</keyword>
<proteinExistence type="predicted"/>
<accession>A0A9X1LCB4</accession>
<gene>
    <name evidence="2" type="ORF">LHA35_19775</name>
</gene>
<feature type="region of interest" description="Disordered" evidence="1">
    <location>
        <begin position="8"/>
        <end position="53"/>
    </location>
</feature>
<dbReference type="AlphaFoldDB" id="A0A9X1LCB4"/>
<name>A0A9X1LCB4_9PROT</name>
<evidence type="ECO:0000256" key="1">
    <source>
        <dbReference type="SAM" id="MobiDB-lite"/>
    </source>
</evidence>